<dbReference type="EMBL" id="JBHUCO010000047">
    <property type="protein sequence ID" value="MFD1522658.1"/>
    <property type="molecule type" value="Genomic_DNA"/>
</dbReference>
<evidence type="ECO:0000313" key="1">
    <source>
        <dbReference type="EMBL" id="MFD1522658.1"/>
    </source>
</evidence>
<keyword evidence="2" id="KW-1185">Reference proteome</keyword>
<dbReference type="Gene3D" id="3.60.15.10">
    <property type="entry name" value="Ribonuclease Z/Hydroxyacylglutathione hydrolase-like"/>
    <property type="match status" value="1"/>
</dbReference>
<gene>
    <name evidence="1" type="ORF">ACFSJD_34555</name>
</gene>
<organism evidence="1 2">
    <name type="scientific">Pseudonocardia yunnanensis</name>
    <dbReference type="NCBI Taxonomy" id="58107"/>
    <lineage>
        <taxon>Bacteria</taxon>
        <taxon>Bacillati</taxon>
        <taxon>Actinomycetota</taxon>
        <taxon>Actinomycetes</taxon>
        <taxon>Pseudonocardiales</taxon>
        <taxon>Pseudonocardiaceae</taxon>
        <taxon>Pseudonocardia</taxon>
    </lineage>
</organism>
<dbReference type="InterPro" id="IPR036866">
    <property type="entry name" value="RibonucZ/Hydroxyglut_hydro"/>
</dbReference>
<evidence type="ECO:0000313" key="2">
    <source>
        <dbReference type="Proteomes" id="UP001597114"/>
    </source>
</evidence>
<protein>
    <submittedName>
        <fullName evidence="1">Uncharacterized protein</fullName>
    </submittedName>
</protein>
<sequence length="57" mass="6177">MRAHRSIAQAGRVAREAGAAAVVLHHFVPANRPQWAQESIHDHFEPAVVGEDGEAQP</sequence>
<accession>A0ABW4F529</accession>
<name>A0ABW4F529_9PSEU</name>
<dbReference type="RefSeq" id="WP_379659340.1">
    <property type="nucleotide sequence ID" value="NZ_JBHUCO010000047.1"/>
</dbReference>
<dbReference type="Proteomes" id="UP001597114">
    <property type="component" value="Unassembled WGS sequence"/>
</dbReference>
<comment type="caution">
    <text evidence="1">The sequence shown here is derived from an EMBL/GenBank/DDBJ whole genome shotgun (WGS) entry which is preliminary data.</text>
</comment>
<proteinExistence type="predicted"/>
<reference evidence="2" key="1">
    <citation type="journal article" date="2019" name="Int. J. Syst. Evol. Microbiol.">
        <title>The Global Catalogue of Microorganisms (GCM) 10K type strain sequencing project: providing services to taxonomists for standard genome sequencing and annotation.</title>
        <authorList>
            <consortium name="The Broad Institute Genomics Platform"/>
            <consortium name="The Broad Institute Genome Sequencing Center for Infectious Disease"/>
            <person name="Wu L."/>
            <person name="Ma J."/>
        </authorList>
    </citation>
    <scope>NUCLEOTIDE SEQUENCE [LARGE SCALE GENOMIC DNA]</scope>
    <source>
        <strain evidence="2">CCM 7043</strain>
    </source>
</reference>